<name>A0A0V0YYW6_TRIBR</name>
<dbReference type="EMBL" id="JYDI01005016">
    <property type="protein sequence ID" value="KRY05408.1"/>
    <property type="molecule type" value="Genomic_DNA"/>
</dbReference>
<evidence type="ECO:0000313" key="1">
    <source>
        <dbReference type="EMBL" id="KRY05408.1"/>
    </source>
</evidence>
<protein>
    <submittedName>
        <fullName evidence="1">Uncharacterized protein</fullName>
    </submittedName>
</protein>
<sequence>MQISAGSSECTLKETPSSNWKIPCQIIMFGVSEKRPSSN</sequence>
<evidence type="ECO:0000313" key="2">
    <source>
        <dbReference type="Proteomes" id="UP000054653"/>
    </source>
</evidence>
<gene>
    <name evidence="1" type="ORF">T03_14665</name>
</gene>
<proteinExistence type="predicted"/>
<dbReference type="Proteomes" id="UP000054653">
    <property type="component" value="Unassembled WGS sequence"/>
</dbReference>
<keyword evidence="2" id="KW-1185">Reference proteome</keyword>
<comment type="caution">
    <text evidence="1">The sequence shown here is derived from an EMBL/GenBank/DDBJ whole genome shotgun (WGS) entry which is preliminary data.</text>
</comment>
<dbReference type="AlphaFoldDB" id="A0A0V0YYW6"/>
<reference evidence="1 2" key="1">
    <citation type="submission" date="2015-01" db="EMBL/GenBank/DDBJ databases">
        <title>Evolution of Trichinella species and genotypes.</title>
        <authorList>
            <person name="Korhonen P.K."/>
            <person name="Edoardo P."/>
            <person name="Giuseppe L.R."/>
            <person name="Gasser R.B."/>
        </authorList>
    </citation>
    <scope>NUCLEOTIDE SEQUENCE [LARGE SCALE GENOMIC DNA]</scope>
    <source>
        <strain evidence="1">ISS120</strain>
    </source>
</reference>
<organism evidence="1 2">
    <name type="scientific">Trichinella britovi</name>
    <name type="common">Parasitic roundworm</name>
    <dbReference type="NCBI Taxonomy" id="45882"/>
    <lineage>
        <taxon>Eukaryota</taxon>
        <taxon>Metazoa</taxon>
        <taxon>Ecdysozoa</taxon>
        <taxon>Nematoda</taxon>
        <taxon>Enoplea</taxon>
        <taxon>Dorylaimia</taxon>
        <taxon>Trichinellida</taxon>
        <taxon>Trichinellidae</taxon>
        <taxon>Trichinella</taxon>
    </lineage>
</organism>
<accession>A0A0V0YYW6</accession>